<dbReference type="PROSITE" id="PS00674">
    <property type="entry name" value="AAA"/>
    <property type="match status" value="1"/>
</dbReference>
<dbReference type="GO" id="GO:0016887">
    <property type="term" value="F:ATP hydrolysis activity"/>
    <property type="evidence" value="ECO:0007669"/>
    <property type="project" value="InterPro"/>
</dbReference>
<dbReference type="GO" id="GO:0005886">
    <property type="term" value="C:plasma membrane"/>
    <property type="evidence" value="ECO:0007669"/>
    <property type="project" value="TreeGrafter"/>
</dbReference>
<feature type="region of interest" description="Disordered" evidence="2">
    <location>
        <begin position="597"/>
        <end position="627"/>
    </location>
</feature>
<dbReference type="SUPFAM" id="SSF52540">
    <property type="entry name" value="P-loop containing nucleoside triphosphate hydrolases"/>
    <property type="match status" value="1"/>
</dbReference>
<sequence length="627" mass="68523">MASKSSNLAILVVSAPDAIDTFVHAGRLFLKKSLNRKSYHEPYVRGVKEKTSDRLSEVEIFRRAAEDGKGILLCTNLDDVNEEVRLFADVVTEIPKPTPNQIIAAFRRCGHVLSRADREMIAAETWTRLVYAFQPGRPLQSGLRRLRETERRTAEPRPTALSSGPTLEDLGGLGAAKDWGLELARDLTDYKAGLISLRDVDTGALVSGPPGTGKTLFAEALARTCDLPIVVASAAQWQACGYLNDLLKAMRESFRDAQSRGTALLFIDELDAVGSRAIADSQHGDYKRQVINGLLELLDGFERRSGIVVVGATNHPENIDPAILRPGRLDRHLVIPLPDARTRQQIFKFHAGFSVPSDQEDQFNRWSEGMSGAGLEQLVRDSRRAARRGGAAFGFEHIVPVAKPLIDVPIEHMRVAAYHEAGHAIVGLQLGMELQGVAITDKVISEGVETLGGARFGTPTFPMKTKSYFLDHVAMFLGGLAAETLVFGEFTEGATSDPRSDLGIATVLATKVEACFGMGNTLAIDITAEKDLGRLRANDPELRAAVSKLLDDEFRRAKSILDQRLQALQTIAETLMERRMMNATEVNRVLESHPARKAASAGIDESNNRTRAGGAALNFQQDDVRTE</sequence>
<dbReference type="RefSeq" id="WP_184655191.1">
    <property type="nucleotide sequence ID" value="NZ_JACHBU010000005.1"/>
</dbReference>
<dbReference type="InterPro" id="IPR037219">
    <property type="entry name" value="Peptidase_M41-like"/>
</dbReference>
<keyword evidence="5" id="KW-1185">Reference proteome</keyword>
<evidence type="ECO:0000256" key="1">
    <source>
        <dbReference type="RuleBase" id="RU003651"/>
    </source>
</evidence>
<dbReference type="InterPro" id="IPR003960">
    <property type="entry name" value="ATPase_AAA_CS"/>
</dbReference>
<protein>
    <recommendedName>
        <fullName evidence="3">AAA+ ATPase domain-containing protein</fullName>
    </recommendedName>
</protein>
<dbReference type="Proteomes" id="UP000585437">
    <property type="component" value="Unassembled WGS sequence"/>
</dbReference>
<comment type="caution">
    <text evidence="4">The sequence shown here is derived from an EMBL/GenBank/DDBJ whole genome shotgun (WGS) entry which is preliminary data.</text>
</comment>
<dbReference type="SMART" id="SM00382">
    <property type="entry name" value="AAA"/>
    <property type="match status" value="1"/>
</dbReference>
<proteinExistence type="inferred from homology"/>
<dbReference type="GO" id="GO:0005524">
    <property type="term" value="F:ATP binding"/>
    <property type="evidence" value="ECO:0007669"/>
    <property type="project" value="UniProtKB-KW"/>
</dbReference>
<dbReference type="GO" id="GO:0030163">
    <property type="term" value="P:protein catabolic process"/>
    <property type="evidence" value="ECO:0007669"/>
    <property type="project" value="TreeGrafter"/>
</dbReference>
<feature type="domain" description="AAA+ ATPase" evidence="3">
    <location>
        <begin position="200"/>
        <end position="339"/>
    </location>
</feature>
<keyword evidence="1" id="KW-0067">ATP-binding</keyword>
<gene>
    <name evidence="4" type="ORF">F4695_003112</name>
</gene>
<evidence type="ECO:0000256" key="2">
    <source>
        <dbReference type="SAM" id="MobiDB-lite"/>
    </source>
</evidence>
<organism evidence="4 5">
    <name type="scientific">Rhizobium soli</name>
    <dbReference type="NCBI Taxonomy" id="424798"/>
    <lineage>
        <taxon>Bacteria</taxon>
        <taxon>Pseudomonadati</taxon>
        <taxon>Pseudomonadota</taxon>
        <taxon>Alphaproteobacteria</taxon>
        <taxon>Hyphomicrobiales</taxon>
        <taxon>Rhizobiaceae</taxon>
        <taxon>Rhizobium/Agrobacterium group</taxon>
        <taxon>Rhizobium</taxon>
    </lineage>
</organism>
<dbReference type="GO" id="GO:0006508">
    <property type="term" value="P:proteolysis"/>
    <property type="evidence" value="ECO:0007669"/>
    <property type="project" value="InterPro"/>
</dbReference>
<dbReference type="Pfam" id="PF00004">
    <property type="entry name" value="AAA"/>
    <property type="match status" value="1"/>
</dbReference>
<dbReference type="GO" id="GO:0004222">
    <property type="term" value="F:metalloendopeptidase activity"/>
    <property type="evidence" value="ECO:0007669"/>
    <property type="project" value="InterPro"/>
</dbReference>
<keyword evidence="1" id="KW-0547">Nucleotide-binding</keyword>
<dbReference type="EMBL" id="JACHBU010000005">
    <property type="protein sequence ID" value="MBB6509744.1"/>
    <property type="molecule type" value="Genomic_DNA"/>
</dbReference>
<dbReference type="Pfam" id="PF01434">
    <property type="entry name" value="Peptidase_M41"/>
    <property type="match status" value="1"/>
</dbReference>
<dbReference type="Gene3D" id="1.20.58.760">
    <property type="entry name" value="Peptidase M41"/>
    <property type="match status" value="1"/>
</dbReference>
<feature type="region of interest" description="Disordered" evidence="2">
    <location>
        <begin position="144"/>
        <end position="166"/>
    </location>
</feature>
<dbReference type="InterPro" id="IPR003959">
    <property type="entry name" value="ATPase_AAA_core"/>
</dbReference>
<dbReference type="SUPFAM" id="SSF140990">
    <property type="entry name" value="FtsH protease domain-like"/>
    <property type="match status" value="1"/>
</dbReference>
<dbReference type="InterPro" id="IPR027417">
    <property type="entry name" value="P-loop_NTPase"/>
</dbReference>
<dbReference type="PANTHER" id="PTHR23076">
    <property type="entry name" value="METALLOPROTEASE M41 FTSH"/>
    <property type="match status" value="1"/>
</dbReference>
<dbReference type="CDD" id="cd19481">
    <property type="entry name" value="RecA-like_protease"/>
    <property type="match status" value="1"/>
</dbReference>
<evidence type="ECO:0000313" key="5">
    <source>
        <dbReference type="Proteomes" id="UP000585437"/>
    </source>
</evidence>
<dbReference type="InterPro" id="IPR003593">
    <property type="entry name" value="AAA+_ATPase"/>
</dbReference>
<comment type="similarity">
    <text evidence="1">Belongs to the AAA ATPase family.</text>
</comment>
<dbReference type="PANTHER" id="PTHR23076:SF97">
    <property type="entry name" value="ATP-DEPENDENT ZINC METALLOPROTEASE YME1L1"/>
    <property type="match status" value="1"/>
</dbReference>
<dbReference type="InterPro" id="IPR000642">
    <property type="entry name" value="Peptidase_M41"/>
</dbReference>
<dbReference type="AlphaFoldDB" id="A0A7X0JLC4"/>
<dbReference type="Gene3D" id="1.10.8.60">
    <property type="match status" value="1"/>
</dbReference>
<dbReference type="Gene3D" id="3.40.50.300">
    <property type="entry name" value="P-loop containing nucleotide triphosphate hydrolases"/>
    <property type="match status" value="1"/>
</dbReference>
<accession>A0A7X0JLC4</accession>
<name>A0A7X0JLC4_9HYPH</name>
<feature type="compositionally biased region" description="Basic and acidic residues" evidence="2">
    <location>
        <begin position="145"/>
        <end position="155"/>
    </location>
</feature>
<reference evidence="4 5" key="1">
    <citation type="submission" date="2020-08" db="EMBL/GenBank/DDBJ databases">
        <title>The Agave Microbiome: Exploring the role of microbial communities in plant adaptations to desert environments.</title>
        <authorList>
            <person name="Partida-Martinez L.P."/>
        </authorList>
    </citation>
    <scope>NUCLEOTIDE SEQUENCE [LARGE SCALE GENOMIC DNA]</scope>
    <source>
        <strain evidence="4 5">AS3.12</strain>
    </source>
</reference>
<evidence type="ECO:0000313" key="4">
    <source>
        <dbReference type="EMBL" id="MBB6509744.1"/>
    </source>
</evidence>
<dbReference type="GO" id="GO:0004176">
    <property type="term" value="F:ATP-dependent peptidase activity"/>
    <property type="evidence" value="ECO:0007669"/>
    <property type="project" value="InterPro"/>
</dbReference>
<evidence type="ECO:0000259" key="3">
    <source>
        <dbReference type="SMART" id="SM00382"/>
    </source>
</evidence>